<dbReference type="PROSITE" id="PS50887">
    <property type="entry name" value="GGDEF"/>
    <property type="match status" value="1"/>
</dbReference>
<gene>
    <name evidence="4" type="ORF">QYF68_20660</name>
</gene>
<keyword evidence="2" id="KW-0812">Transmembrane</keyword>
<dbReference type="InterPro" id="IPR000160">
    <property type="entry name" value="GGDEF_dom"/>
</dbReference>
<name>A0ABT8HHG5_MYCAO</name>
<evidence type="ECO:0000256" key="1">
    <source>
        <dbReference type="SAM" id="MobiDB-lite"/>
    </source>
</evidence>
<feature type="transmembrane region" description="Helical" evidence="2">
    <location>
        <begin position="89"/>
        <end position="105"/>
    </location>
</feature>
<dbReference type="Proteomes" id="UP001172687">
    <property type="component" value="Unassembled WGS sequence"/>
</dbReference>
<keyword evidence="5" id="KW-1185">Reference proteome</keyword>
<dbReference type="EMBL" id="JAUHTC010000068">
    <property type="protein sequence ID" value="MDN4520213.1"/>
    <property type="molecule type" value="Genomic_DNA"/>
</dbReference>
<dbReference type="Gene3D" id="3.30.70.270">
    <property type="match status" value="1"/>
</dbReference>
<feature type="region of interest" description="Disordered" evidence="1">
    <location>
        <begin position="346"/>
        <end position="372"/>
    </location>
</feature>
<dbReference type="PANTHER" id="PTHR45138:SF9">
    <property type="entry name" value="DIGUANYLATE CYCLASE DGCM-RELATED"/>
    <property type="match status" value="1"/>
</dbReference>
<dbReference type="PANTHER" id="PTHR45138">
    <property type="entry name" value="REGULATORY COMPONENTS OF SENSORY TRANSDUCTION SYSTEM"/>
    <property type="match status" value="1"/>
</dbReference>
<evidence type="ECO:0000256" key="2">
    <source>
        <dbReference type="SAM" id="Phobius"/>
    </source>
</evidence>
<dbReference type="InterPro" id="IPR050469">
    <property type="entry name" value="Diguanylate_Cyclase"/>
</dbReference>
<proteinExistence type="predicted"/>
<dbReference type="SUPFAM" id="SSF55073">
    <property type="entry name" value="Nucleotide cyclase"/>
    <property type="match status" value="1"/>
</dbReference>
<feature type="domain" description="GGDEF" evidence="3">
    <location>
        <begin position="224"/>
        <end position="356"/>
    </location>
</feature>
<evidence type="ECO:0000313" key="4">
    <source>
        <dbReference type="EMBL" id="MDN4520213.1"/>
    </source>
</evidence>
<keyword evidence="2" id="KW-1133">Transmembrane helix</keyword>
<dbReference type="SMART" id="SM00267">
    <property type="entry name" value="GGDEF"/>
    <property type="match status" value="1"/>
</dbReference>
<reference evidence="4" key="1">
    <citation type="submission" date="2023-07" db="EMBL/GenBank/DDBJ databases">
        <title>Degradation of tert-butanol by M. austroafricanum TBA100.</title>
        <authorList>
            <person name="Helbich S."/>
            <person name="Vainshtein Y."/>
        </authorList>
    </citation>
    <scope>NUCLEOTIDE SEQUENCE</scope>
    <source>
        <strain evidence="4">TBA100</strain>
    </source>
</reference>
<feature type="transmembrane region" description="Helical" evidence="2">
    <location>
        <begin position="30"/>
        <end position="50"/>
    </location>
</feature>
<dbReference type="Pfam" id="PF00990">
    <property type="entry name" value="GGDEF"/>
    <property type="match status" value="1"/>
</dbReference>
<dbReference type="CDD" id="cd01949">
    <property type="entry name" value="GGDEF"/>
    <property type="match status" value="1"/>
</dbReference>
<sequence>MGAIGRWWRQPDQYDWLSSYMHARGFTRPAQIFMAVIAASGVLVPANALWGPAATSHALLLALGVVAGLAGLAYLVLWLSRWPTRNQSIGFALTIGVCIALGSFTAADPAIGLMASAALAVSGGYLAFFHSARLVTANLVVALAVAAVHVARLAADGQAVLAVSMLFLVVELNAGVPLAIQIMVHALGIDLIKSDRDPLTGLLNRRSFQRAVVAAVLDGQRSGTHLAFAMLDLDRFKVLNDTLGHSAGDDALVSVAQALTANLPDTAIIGRVGGEEFLIADVIAAAVPEDLGERAREAVTFTPYGLTTSVGTASVGVDALNAGNIVDSMHWLTAQADVAMYSAKRAGGNGVRHHTPARRDEDSPREDAPQRP</sequence>
<comment type="caution">
    <text evidence="4">The sequence shown here is derived from an EMBL/GenBank/DDBJ whole genome shotgun (WGS) entry which is preliminary data.</text>
</comment>
<dbReference type="RefSeq" id="WP_301161603.1">
    <property type="nucleotide sequence ID" value="NZ_JAUHTC010000068.1"/>
</dbReference>
<dbReference type="InterPro" id="IPR029787">
    <property type="entry name" value="Nucleotide_cyclase"/>
</dbReference>
<evidence type="ECO:0000259" key="3">
    <source>
        <dbReference type="PROSITE" id="PS50887"/>
    </source>
</evidence>
<organism evidence="4 5">
    <name type="scientific">Mycolicibacterium austroafricanum</name>
    <name type="common">Mycobacterium austroafricanum</name>
    <dbReference type="NCBI Taxonomy" id="39687"/>
    <lineage>
        <taxon>Bacteria</taxon>
        <taxon>Bacillati</taxon>
        <taxon>Actinomycetota</taxon>
        <taxon>Actinomycetes</taxon>
        <taxon>Mycobacteriales</taxon>
        <taxon>Mycobacteriaceae</taxon>
        <taxon>Mycolicibacterium</taxon>
    </lineage>
</organism>
<keyword evidence="2" id="KW-0472">Membrane</keyword>
<dbReference type="InterPro" id="IPR043128">
    <property type="entry name" value="Rev_trsase/Diguanyl_cyclase"/>
</dbReference>
<feature type="transmembrane region" description="Helical" evidence="2">
    <location>
        <begin position="56"/>
        <end position="77"/>
    </location>
</feature>
<feature type="transmembrane region" description="Helical" evidence="2">
    <location>
        <begin position="135"/>
        <end position="155"/>
    </location>
</feature>
<feature type="transmembrane region" description="Helical" evidence="2">
    <location>
        <begin position="161"/>
        <end position="184"/>
    </location>
</feature>
<dbReference type="NCBIfam" id="TIGR00254">
    <property type="entry name" value="GGDEF"/>
    <property type="match status" value="1"/>
</dbReference>
<protein>
    <submittedName>
        <fullName evidence="4">Diguanylate cyclase</fullName>
    </submittedName>
</protein>
<evidence type="ECO:0000313" key="5">
    <source>
        <dbReference type="Proteomes" id="UP001172687"/>
    </source>
</evidence>
<accession>A0ABT8HHG5</accession>
<feature type="compositionally biased region" description="Basic and acidic residues" evidence="1">
    <location>
        <begin position="357"/>
        <end position="372"/>
    </location>
</feature>